<organism evidence="1 2">
    <name type="scientific">Candidatus Aphodosoma intestinipullorum</name>
    <dbReference type="NCBI Taxonomy" id="2840674"/>
    <lineage>
        <taxon>Bacteria</taxon>
        <taxon>Pseudomonadati</taxon>
        <taxon>Bacteroidota</taxon>
        <taxon>Bacteroidia</taxon>
        <taxon>Bacteroidales</taxon>
        <taxon>Candidatus Aphodosoma</taxon>
    </lineage>
</organism>
<gene>
    <name evidence="1" type="ORF">IAC51_04310</name>
</gene>
<reference evidence="1" key="2">
    <citation type="journal article" date="2021" name="PeerJ">
        <title>Extensive microbial diversity within the chicken gut microbiome revealed by metagenomics and culture.</title>
        <authorList>
            <person name="Gilroy R."/>
            <person name="Ravi A."/>
            <person name="Getino M."/>
            <person name="Pursley I."/>
            <person name="Horton D.L."/>
            <person name="Alikhan N.F."/>
            <person name="Baker D."/>
            <person name="Gharbi K."/>
            <person name="Hall N."/>
            <person name="Watson M."/>
            <person name="Adriaenssens E.M."/>
            <person name="Foster-Nyarko E."/>
            <person name="Jarju S."/>
            <person name="Secka A."/>
            <person name="Antonio M."/>
            <person name="Oren A."/>
            <person name="Chaudhuri R.R."/>
            <person name="La Ragione R."/>
            <person name="Hildebrand F."/>
            <person name="Pallen M.J."/>
        </authorList>
    </citation>
    <scope>NUCLEOTIDE SEQUENCE</scope>
    <source>
        <strain evidence="1">3924</strain>
    </source>
</reference>
<sequence>MYVYNTTFLVKNSRFEQWREFIDRELTPLFTDELGFSEPTLMRIHCPTEEGHTSFAYQIKAQNMRQIERWQTLYETPFKNRLFQIFGEEALPFSTIMEII</sequence>
<dbReference type="Pfam" id="PF14114">
    <property type="entry name" value="DUF4286"/>
    <property type="match status" value="1"/>
</dbReference>
<comment type="caution">
    <text evidence="1">The sequence shown here is derived from an EMBL/GenBank/DDBJ whole genome shotgun (WGS) entry which is preliminary data.</text>
</comment>
<dbReference type="InterPro" id="IPR025563">
    <property type="entry name" value="DUF4286"/>
</dbReference>
<dbReference type="AlphaFoldDB" id="A0A940DLZ0"/>
<evidence type="ECO:0000313" key="1">
    <source>
        <dbReference type="EMBL" id="MBO8439854.1"/>
    </source>
</evidence>
<dbReference type="Proteomes" id="UP000712007">
    <property type="component" value="Unassembled WGS sequence"/>
</dbReference>
<accession>A0A940DLZ0</accession>
<evidence type="ECO:0000313" key="2">
    <source>
        <dbReference type="Proteomes" id="UP000712007"/>
    </source>
</evidence>
<name>A0A940DLZ0_9BACT</name>
<dbReference type="EMBL" id="JADIMV010000072">
    <property type="protein sequence ID" value="MBO8439854.1"/>
    <property type="molecule type" value="Genomic_DNA"/>
</dbReference>
<reference evidence="1" key="1">
    <citation type="submission" date="2020-10" db="EMBL/GenBank/DDBJ databases">
        <authorList>
            <person name="Gilroy R."/>
        </authorList>
    </citation>
    <scope>NUCLEOTIDE SEQUENCE</scope>
    <source>
        <strain evidence="1">3924</strain>
    </source>
</reference>
<proteinExistence type="predicted"/>
<protein>
    <submittedName>
        <fullName evidence="1">DUF4286 family protein</fullName>
    </submittedName>
</protein>